<feature type="compositionally biased region" description="Polar residues" evidence="1">
    <location>
        <begin position="559"/>
        <end position="581"/>
    </location>
</feature>
<feature type="region of interest" description="Disordered" evidence="1">
    <location>
        <begin position="326"/>
        <end position="358"/>
    </location>
</feature>
<feature type="compositionally biased region" description="Low complexity" evidence="1">
    <location>
        <begin position="673"/>
        <end position="687"/>
    </location>
</feature>
<feature type="compositionally biased region" description="Low complexity" evidence="1">
    <location>
        <begin position="81"/>
        <end position="105"/>
    </location>
</feature>
<feature type="region of interest" description="Disordered" evidence="1">
    <location>
        <begin position="81"/>
        <end position="313"/>
    </location>
</feature>
<dbReference type="GeneID" id="94432192"/>
<proteinExistence type="predicted"/>
<feature type="compositionally biased region" description="Pro residues" evidence="1">
    <location>
        <begin position="116"/>
        <end position="128"/>
    </location>
</feature>
<dbReference type="RefSeq" id="XP_067919042.1">
    <property type="nucleotide sequence ID" value="XM_068068981.1"/>
</dbReference>
<feature type="compositionally biased region" description="Low complexity" evidence="1">
    <location>
        <begin position="167"/>
        <end position="178"/>
    </location>
</feature>
<sequence>MVNQTQGGERYQDLTTPNPQSLHLFKPDGTLARPALEPLSPSDQMKVRQSLLERLSLELHLCHVSHLSKDSSDAFYENLPSLDPLKKPSSSFQKVEKSSSSSSSSATKVEPRLPSSLPPLLPLPPVPPLRQVISSSSSVTSNKPRGISSEGLPLPSTSSLHPKQDRSSSTPSLSGVPSAVAPKQETRSAASQTISSSSPTPTIEKSSSSEENLASEEKSQEAEGVGLSTATRTGGCISSQGLVVYEGDRSRYVEGDQGGLRGTTVDLKRPRESIPSSPQGQPPSNVDAVASDNSGRRTCGEGNLLPLQSGPLQTTPLHERLSIHQQTPIDEGVGGQNKKARLLSPVSPEGPEVSMMPQFSPITPIIENQSGFEGTAGVSRKQEPHAGGGVYTPQASLDGISMSSHMVGLKSSPAPLVKRETSQQPSPNMIRATEEGGSSSSSSLLPLSSSERTPGDPMLTGGSEMLREDFAPPLLSHPLQGSSHALPNRESDLLPDSSSGRALPLQGHLMPQGMGGRSSPRARISTSFSSSISLVKRHSPQDNEEGMATSERTEETGDPATSGSLPSLQPSPFQQAFNPSEMSLPEATQEESSPAGPFPSSMVPQEAIQENTSLQTSLQVSSVSQTYIDSSVEEASASSSSLYVSSDNERHAPIAPERSERDAGGFVHHENISSTSSTVSSPPYTSTGGSGRPVSNVSTSRTSEGNERPAGRGGDPLERVLAEEATVQEASPALVDEVIRVPAMLHNILTAKAECILQWNSEQRQQVLSIRKALRQRGFVVLDQ</sequence>
<feature type="compositionally biased region" description="Low complexity" evidence="1">
    <location>
        <begin position="633"/>
        <end position="646"/>
    </location>
</feature>
<dbReference type="InterPro" id="IPR031721">
    <property type="entry name" value="Partial_CstF"/>
</dbReference>
<feature type="compositionally biased region" description="Low complexity" evidence="1">
    <location>
        <begin position="612"/>
        <end position="626"/>
    </location>
</feature>
<accession>A0A2C6KL06</accession>
<feature type="region of interest" description="Disordered" evidence="1">
    <location>
        <begin position="373"/>
        <end position="652"/>
    </location>
</feature>
<feature type="domain" description="Partial cleavage stimulation factor" evidence="2">
    <location>
        <begin position="727"/>
        <end position="778"/>
    </location>
</feature>
<organism evidence="3 4">
    <name type="scientific">Cystoisospora suis</name>
    <dbReference type="NCBI Taxonomy" id="483139"/>
    <lineage>
        <taxon>Eukaryota</taxon>
        <taxon>Sar</taxon>
        <taxon>Alveolata</taxon>
        <taxon>Apicomplexa</taxon>
        <taxon>Conoidasida</taxon>
        <taxon>Coccidia</taxon>
        <taxon>Eucoccidiorida</taxon>
        <taxon>Eimeriorina</taxon>
        <taxon>Sarcocystidae</taxon>
        <taxon>Cystoisospora</taxon>
    </lineage>
</organism>
<evidence type="ECO:0000313" key="4">
    <source>
        <dbReference type="Proteomes" id="UP000221165"/>
    </source>
</evidence>
<dbReference type="AlphaFoldDB" id="A0A2C6KL06"/>
<evidence type="ECO:0000313" key="3">
    <source>
        <dbReference type="EMBL" id="PHJ17318.1"/>
    </source>
</evidence>
<reference evidence="3 4" key="1">
    <citation type="journal article" date="2017" name="Int. J. Parasitol.">
        <title>The genome of the protozoan parasite Cystoisospora suis and a reverse vaccinology approach to identify vaccine candidates.</title>
        <authorList>
            <person name="Palmieri N."/>
            <person name="Shrestha A."/>
            <person name="Ruttkowski B."/>
            <person name="Beck T."/>
            <person name="Vogl C."/>
            <person name="Tomley F."/>
            <person name="Blake D.P."/>
            <person name="Joachim A."/>
        </authorList>
    </citation>
    <scope>NUCLEOTIDE SEQUENCE [LARGE SCALE GENOMIC DNA]</scope>
    <source>
        <strain evidence="3 4">Wien I</strain>
    </source>
</reference>
<gene>
    <name evidence="3" type="ORF">CSUI_008859</name>
</gene>
<feature type="region of interest" description="Disordered" evidence="1">
    <location>
        <begin position="1"/>
        <end position="45"/>
    </location>
</feature>
<feature type="region of interest" description="Disordered" evidence="1">
    <location>
        <begin position="670"/>
        <end position="715"/>
    </location>
</feature>
<feature type="compositionally biased region" description="Low complexity" evidence="1">
    <location>
        <begin position="188"/>
        <end position="212"/>
    </location>
</feature>
<dbReference type="EMBL" id="MIGC01005097">
    <property type="protein sequence ID" value="PHJ17318.1"/>
    <property type="molecule type" value="Genomic_DNA"/>
</dbReference>
<dbReference type="Pfam" id="PF15861">
    <property type="entry name" value="partial_CstF"/>
    <property type="match status" value="1"/>
</dbReference>
<protein>
    <submittedName>
        <fullName evidence="3">Rna recognition motif-containing protein</fullName>
    </submittedName>
</protein>
<feature type="compositionally biased region" description="Polar residues" evidence="1">
    <location>
        <begin position="1"/>
        <end position="21"/>
    </location>
</feature>
<comment type="caution">
    <text evidence="3">The sequence shown here is derived from an EMBL/GenBank/DDBJ whole genome shotgun (WGS) entry which is preliminary data.</text>
</comment>
<evidence type="ECO:0000256" key="1">
    <source>
        <dbReference type="SAM" id="MobiDB-lite"/>
    </source>
</evidence>
<feature type="compositionally biased region" description="Low complexity" evidence="1">
    <location>
        <begin position="518"/>
        <end position="533"/>
    </location>
</feature>
<feature type="compositionally biased region" description="Low complexity" evidence="1">
    <location>
        <begin position="438"/>
        <end position="450"/>
    </location>
</feature>
<name>A0A2C6KL06_9APIC</name>
<feature type="compositionally biased region" description="Low complexity" evidence="1">
    <location>
        <begin position="273"/>
        <end position="284"/>
    </location>
</feature>
<evidence type="ECO:0000259" key="2">
    <source>
        <dbReference type="Pfam" id="PF15861"/>
    </source>
</evidence>
<dbReference type="OrthoDB" id="439808at2759"/>
<dbReference type="VEuPathDB" id="ToxoDB:CSUI_008859"/>
<feature type="compositionally biased region" description="Polar residues" evidence="1">
    <location>
        <begin position="228"/>
        <end position="241"/>
    </location>
</feature>
<feature type="compositionally biased region" description="Basic and acidic residues" evidence="1">
    <location>
        <begin position="704"/>
        <end position="715"/>
    </location>
</feature>
<dbReference type="Proteomes" id="UP000221165">
    <property type="component" value="Unassembled WGS sequence"/>
</dbReference>
<keyword evidence="4" id="KW-1185">Reference proteome</keyword>